<keyword evidence="3" id="KW-1185">Reference proteome</keyword>
<evidence type="ECO:0000313" key="3">
    <source>
        <dbReference type="Proteomes" id="UP000316855"/>
    </source>
</evidence>
<dbReference type="InterPro" id="IPR027396">
    <property type="entry name" value="DsrEFH-like"/>
</dbReference>
<evidence type="ECO:0000313" key="2">
    <source>
        <dbReference type="EMBL" id="QDT92480.1"/>
    </source>
</evidence>
<name>A0A517VHJ2_9PLAN</name>
<dbReference type="OrthoDB" id="9812053at2"/>
<protein>
    <submittedName>
        <fullName evidence="2">Uncharacterized protein</fullName>
    </submittedName>
</protein>
<dbReference type="SUPFAM" id="SSF75169">
    <property type="entry name" value="DsrEFH-like"/>
    <property type="match status" value="1"/>
</dbReference>
<dbReference type="AlphaFoldDB" id="A0A517VHJ2"/>
<proteinExistence type="predicted"/>
<sequence precursor="true">MKARSALVPLTLLLLCGIGFPVAQVEGKPPEKQKTAVIHLSHYTDDLHRAFMAMKIARMMQNGGVETTLFLDIEGARISDARQSLDMCWGPSPTPLGAVFDDFIKSGGKVVVCPHCAKAAGIKSDHLRQGTTIGTEEELARLLISTDKIMDY</sequence>
<dbReference type="KEGG" id="gax:Pan161_41470"/>
<evidence type="ECO:0000256" key="1">
    <source>
        <dbReference type="SAM" id="SignalP"/>
    </source>
</evidence>
<feature type="chain" id="PRO_5021904653" evidence="1">
    <location>
        <begin position="24"/>
        <end position="152"/>
    </location>
</feature>
<dbReference type="EMBL" id="CP036343">
    <property type="protein sequence ID" value="QDT92480.1"/>
    <property type="molecule type" value="Genomic_DNA"/>
</dbReference>
<gene>
    <name evidence="2" type="ORF">Pan161_41470</name>
</gene>
<dbReference type="Proteomes" id="UP000316855">
    <property type="component" value="Chromosome"/>
</dbReference>
<feature type="signal peptide" evidence="1">
    <location>
        <begin position="1"/>
        <end position="23"/>
    </location>
</feature>
<organism evidence="2 3">
    <name type="scientific">Gimesia algae</name>
    <dbReference type="NCBI Taxonomy" id="2527971"/>
    <lineage>
        <taxon>Bacteria</taxon>
        <taxon>Pseudomonadati</taxon>
        <taxon>Planctomycetota</taxon>
        <taxon>Planctomycetia</taxon>
        <taxon>Planctomycetales</taxon>
        <taxon>Planctomycetaceae</taxon>
        <taxon>Gimesia</taxon>
    </lineage>
</organism>
<accession>A0A517VHJ2</accession>
<keyword evidence="1" id="KW-0732">Signal</keyword>
<dbReference type="InterPro" id="IPR003787">
    <property type="entry name" value="Sulphur_relay_DsrE/F-like"/>
</dbReference>
<dbReference type="Pfam" id="PF02635">
    <property type="entry name" value="DsrE"/>
    <property type="match status" value="1"/>
</dbReference>
<reference evidence="2 3" key="1">
    <citation type="submission" date="2019-02" db="EMBL/GenBank/DDBJ databases">
        <title>Deep-cultivation of Planctomycetes and their phenomic and genomic characterization uncovers novel biology.</title>
        <authorList>
            <person name="Wiegand S."/>
            <person name="Jogler M."/>
            <person name="Boedeker C."/>
            <person name="Pinto D."/>
            <person name="Vollmers J."/>
            <person name="Rivas-Marin E."/>
            <person name="Kohn T."/>
            <person name="Peeters S.H."/>
            <person name="Heuer A."/>
            <person name="Rast P."/>
            <person name="Oberbeckmann S."/>
            <person name="Bunk B."/>
            <person name="Jeske O."/>
            <person name="Meyerdierks A."/>
            <person name="Storesund J.E."/>
            <person name="Kallscheuer N."/>
            <person name="Luecker S."/>
            <person name="Lage O.M."/>
            <person name="Pohl T."/>
            <person name="Merkel B.J."/>
            <person name="Hornburger P."/>
            <person name="Mueller R.-W."/>
            <person name="Bruemmer F."/>
            <person name="Labrenz M."/>
            <person name="Spormann A.M."/>
            <person name="Op den Camp H."/>
            <person name="Overmann J."/>
            <person name="Amann R."/>
            <person name="Jetten M.S.M."/>
            <person name="Mascher T."/>
            <person name="Medema M.H."/>
            <person name="Devos D.P."/>
            <person name="Kaster A.-K."/>
            <person name="Ovreas L."/>
            <person name="Rohde M."/>
            <person name="Galperin M.Y."/>
            <person name="Jogler C."/>
        </authorList>
    </citation>
    <scope>NUCLEOTIDE SEQUENCE [LARGE SCALE GENOMIC DNA]</scope>
    <source>
        <strain evidence="2 3">Pan161</strain>
    </source>
</reference>
<dbReference type="RefSeq" id="WP_145230188.1">
    <property type="nucleotide sequence ID" value="NZ_CP036343.1"/>
</dbReference>
<dbReference type="Gene3D" id="3.40.1260.10">
    <property type="entry name" value="DsrEFH-like"/>
    <property type="match status" value="1"/>
</dbReference>